<gene>
    <name evidence="1" type="ORF">KCG35_22800</name>
</gene>
<dbReference type="RefSeq" id="WP_215822165.1">
    <property type="nucleotide sequence ID" value="NZ_JAGSOY010000116.1"/>
</dbReference>
<comment type="caution">
    <text evidence="1">The sequence shown here is derived from an EMBL/GenBank/DDBJ whole genome shotgun (WGS) entry which is preliminary data.</text>
</comment>
<evidence type="ECO:0000313" key="1">
    <source>
        <dbReference type="EMBL" id="MBU2713887.1"/>
    </source>
</evidence>
<accession>A0ABS5ZII3</accession>
<reference evidence="1 2" key="1">
    <citation type="submission" date="2021-04" db="EMBL/GenBank/DDBJ databases">
        <authorList>
            <person name="Pira H."/>
            <person name="Risdian C."/>
            <person name="Wink J."/>
        </authorList>
    </citation>
    <scope>NUCLEOTIDE SEQUENCE [LARGE SCALE GENOMIC DNA]</scope>
    <source>
        <strain evidence="1 2">WH53</strain>
    </source>
</reference>
<proteinExistence type="predicted"/>
<evidence type="ECO:0000313" key="2">
    <source>
        <dbReference type="Proteomes" id="UP000690515"/>
    </source>
</evidence>
<name>A0ABS5ZII3_9GAMM</name>
<organism evidence="1 2">
    <name type="scientific">Zooshikella harenae</name>
    <dbReference type="NCBI Taxonomy" id="2827238"/>
    <lineage>
        <taxon>Bacteria</taxon>
        <taxon>Pseudomonadati</taxon>
        <taxon>Pseudomonadota</taxon>
        <taxon>Gammaproteobacteria</taxon>
        <taxon>Oceanospirillales</taxon>
        <taxon>Zooshikellaceae</taxon>
        <taxon>Zooshikella</taxon>
    </lineage>
</organism>
<dbReference type="Proteomes" id="UP000690515">
    <property type="component" value="Unassembled WGS sequence"/>
</dbReference>
<protein>
    <submittedName>
        <fullName evidence="1">Uncharacterized protein</fullName>
    </submittedName>
</protein>
<sequence length="107" mass="12626">MKRKELEELTLYLYNDLSKNIENGLNNSKLNIDIFTDPRGGFIARLIWSEYYIKNHLTGKNHETAYKLLTDCYALLKEVKNKGWTTDTKSQAKTLVAKLKNQKWHYE</sequence>
<keyword evidence="2" id="KW-1185">Reference proteome</keyword>
<dbReference type="EMBL" id="JAGSOY010000116">
    <property type="protein sequence ID" value="MBU2713887.1"/>
    <property type="molecule type" value="Genomic_DNA"/>
</dbReference>